<organism evidence="2 3">
    <name type="scientific">Escherichia coli</name>
    <dbReference type="NCBI Taxonomy" id="562"/>
    <lineage>
        <taxon>Bacteria</taxon>
        <taxon>Pseudomonadati</taxon>
        <taxon>Pseudomonadota</taxon>
        <taxon>Gammaproteobacteria</taxon>
        <taxon>Enterobacterales</taxon>
        <taxon>Enterobacteriaceae</taxon>
        <taxon>Escherichia</taxon>
    </lineage>
</organism>
<reference evidence="2 3" key="1">
    <citation type="submission" date="2018-06" db="EMBL/GenBank/DDBJ databases">
        <authorList>
            <consortium name="Pathogen Informatics"/>
            <person name="Doyle S."/>
        </authorList>
    </citation>
    <scope>NUCLEOTIDE SEQUENCE [LARGE SCALE GENOMIC DNA]</scope>
    <source>
        <strain evidence="2 3">NCTC11181</strain>
    </source>
</reference>
<dbReference type="InterPro" id="IPR006429">
    <property type="entry name" value="Phage_lambda_portal"/>
</dbReference>
<dbReference type="GO" id="GO:0019068">
    <property type="term" value="P:virion assembly"/>
    <property type="evidence" value="ECO:0007669"/>
    <property type="project" value="InterPro"/>
</dbReference>
<dbReference type="EMBL" id="CP065611">
    <property type="protein sequence ID" value="QPR05040.1"/>
    <property type="molecule type" value="Genomic_DNA"/>
</dbReference>
<name>A0A376K3D3_ECOLX</name>
<accession>A0A376K3D3</accession>
<evidence type="ECO:0000313" key="2">
    <source>
        <dbReference type="EMBL" id="STE75631.1"/>
    </source>
</evidence>
<dbReference type="Proteomes" id="UP000254219">
    <property type="component" value="Unassembled WGS sequence"/>
</dbReference>
<dbReference type="Pfam" id="PF05136">
    <property type="entry name" value="Phage_portal_2"/>
    <property type="match status" value="1"/>
</dbReference>
<evidence type="ECO:0000313" key="4">
    <source>
        <dbReference type="Proteomes" id="UP000594864"/>
    </source>
</evidence>
<gene>
    <name evidence="1" type="ORF">I6H02_26790</name>
    <name evidence="2" type="ORF">NCTC11181_04910</name>
</gene>
<dbReference type="AlphaFoldDB" id="A0A376K3D3"/>
<dbReference type="GO" id="GO:0005198">
    <property type="term" value="F:structural molecule activity"/>
    <property type="evidence" value="ECO:0007669"/>
    <property type="project" value="InterPro"/>
</dbReference>
<reference evidence="1 4" key="2">
    <citation type="submission" date="2020-12" db="EMBL/GenBank/DDBJ databases">
        <title>FDA dAtabase for Regulatory Grade micrObial Sequences (FDA-ARGOS): Supporting development and validation of Infectious Disease Dx tests.</title>
        <authorList>
            <person name="Sproer C."/>
            <person name="Gronow S."/>
            <person name="Severitt S."/>
            <person name="Schroder I."/>
            <person name="Tallon L."/>
            <person name="Sadzewicz L."/>
            <person name="Zhao X."/>
            <person name="Boylan J."/>
            <person name="Ott S."/>
            <person name="Bowen H."/>
            <person name="Vavikolanu K."/>
            <person name="Mehta A."/>
            <person name="Aluvathingal J."/>
            <person name="Nadendla S."/>
            <person name="Lowell S."/>
            <person name="Myers T."/>
            <person name="Yan Y."/>
            <person name="Sichtig H."/>
        </authorList>
    </citation>
    <scope>NUCLEOTIDE SEQUENCE [LARGE SCALE GENOMIC DNA]</scope>
    <source>
        <strain evidence="1 4">FDAARGOS_945</strain>
    </source>
</reference>
<dbReference type="EMBL" id="UFYN01000008">
    <property type="protein sequence ID" value="STE75631.1"/>
    <property type="molecule type" value="Genomic_DNA"/>
</dbReference>
<evidence type="ECO:0000313" key="3">
    <source>
        <dbReference type="Proteomes" id="UP000254219"/>
    </source>
</evidence>
<proteinExistence type="predicted"/>
<dbReference type="NCBIfam" id="TIGR01539">
    <property type="entry name" value="portal_lambda"/>
    <property type="match status" value="1"/>
</dbReference>
<evidence type="ECO:0000313" key="1">
    <source>
        <dbReference type="EMBL" id="QPR05040.1"/>
    </source>
</evidence>
<dbReference type="Proteomes" id="UP000594864">
    <property type="component" value="Chromosome"/>
</dbReference>
<protein>
    <submittedName>
        <fullName evidence="2">Head-tail preconnector protein from phage origin</fullName>
    </submittedName>
    <submittedName>
        <fullName evidence="1">Phage portal protein</fullName>
    </submittedName>
</protein>
<sequence>MFNLFRRNKAVETPVKTNHRQQQQKIFIDKQVEKFQKDLSKRSLGLVGDRIDGSLQQDTITGTFNKALKSNGKRLYDQGRTLALNTSVGSRYTQYITDMVVGTGLDPKPSIVKSNGKLDSALNKQIENAFWKWAQNAKRFSRNGRFNFRELLVMAERERVMGGECFIVLTKENNELNVSILSADKCDWTLNREVSKERAIYQGVEYDVDTMRPVAYWFRKINLLTQTYTGDNYRVDASQVCHYYQPLAAESLRGVTDFLPVIKDIAHQDAFREAVLVQKRISASSMAFIERPKDSGDDFDTGEDDEQYQAPEVIHDFAPGTIQELPEGATIKSIQSTQSGDDFNSFNAGMFTSIAMGLGVFNQGLTGDTSQINYSAARYGELLQRTRVKALQNKLIETVVLPIFEAYLRHYSARGIVPIRITAIPHIIENTTIIRPRFESVDPIKDVNAEIALIDKGLKSRTAVILERGDDPEKVFSEIQAEKSALNIIVDGEGEEKNSPADP</sequence>